<dbReference type="RefSeq" id="WP_002437346.1">
    <property type="nucleotide sequence ID" value="NZ_BAFF01000012.1"/>
</dbReference>
<sequence length="57" mass="6475">MAADEDRDADTNQTDRCKKTAEQPKPAIPDSWSLTEQQKAFIDLFSVDDDEDNDKKS</sequence>
<evidence type="ECO:0000256" key="1">
    <source>
        <dbReference type="SAM" id="MobiDB-lite"/>
    </source>
</evidence>
<feature type="region of interest" description="Disordered" evidence="1">
    <location>
        <begin position="1"/>
        <end position="33"/>
    </location>
</feature>
<gene>
    <name evidence="2" type="ORF">EH105704_12_00210</name>
</gene>
<dbReference type="AlphaFoldDB" id="H5V577"/>
<evidence type="ECO:0000313" key="3">
    <source>
        <dbReference type="Proteomes" id="UP000010297"/>
    </source>
</evidence>
<accession>H5V577</accession>
<proteinExistence type="predicted"/>
<feature type="compositionally biased region" description="Basic and acidic residues" evidence="1">
    <location>
        <begin position="9"/>
        <end position="22"/>
    </location>
</feature>
<evidence type="ECO:0000313" key="2">
    <source>
        <dbReference type="EMBL" id="GAB53135.1"/>
    </source>
</evidence>
<comment type="caution">
    <text evidence="2">The sequence shown here is derived from an EMBL/GenBank/DDBJ whole genome shotgun (WGS) entry which is preliminary data.</text>
</comment>
<protein>
    <submittedName>
        <fullName evidence="2">Uncharacterized protein</fullName>
    </submittedName>
</protein>
<organism evidence="2 3">
    <name type="scientific">Atlantibacter hermannii NBRC 105704</name>
    <dbReference type="NCBI Taxonomy" id="1115512"/>
    <lineage>
        <taxon>Bacteria</taxon>
        <taxon>Pseudomonadati</taxon>
        <taxon>Pseudomonadota</taxon>
        <taxon>Gammaproteobacteria</taxon>
        <taxon>Enterobacterales</taxon>
        <taxon>Enterobacteriaceae</taxon>
        <taxon>Atlantibacter</taxon>
    </lineage>
</organism>
<reference evidence="2 3" key="1">
    <citation type="submission" date="2012-02" db="EMBL/GenBank/DDBJ databases">
        <title>Whole genome shotgun sequence of Escherichia hermannii NBRC 105704.</title>
        <authorList>
            <person name="Yoshida I."/>
            <person name="Hosoyama A."/>
            <person name="Tsuchikane K."/>
            <person name="Katsumata H."/>
            <person name="Yamazaki S."/>
            <person name="Fujita N."/>
        </authorList>
    </citation>
    <scope>NUCLEOTIDE SEQUENCE [LARGE SCALE GENOMIC DNA]</scope>
    <source>
        <strain evidence="2 3">NBRC 105704</strain>
    </source>
</reference>
<dbReference type="Proteomes" id="UP000010297">
    <property type="component" value="Unassembled WGS sequence"/>
</dbReference>
<keyword evidence="3" id="KW-1185">Reference proteome</keyword>
<name>H5V577_ATLHE</name>
<dbReference type="GeneID" id="92828189"/>
<dbReference type="EMBL" id="BAFF01000012">
    <property type="protein sequence ID" value="GAB53135.1"/>
    <property type="molecule type" value="Genomic_DNA"/>
</dbReference>